<proteinExistence type="predicted"/>
<comment type="caution">
    <text evidence="3">The sequence shown here is derived from an EMBL/GenBank/DDBJ whole genome shotgun (WGS) entry which is preliminary data.</text>
</comment>
<accession>A0A1F7KEG7</accession>
<keyword evidence="1" id="KW-0808">Transferase</keyword>
<gene>
    <name evidence="3" type="ORF">A2209_01175</name>
</gene>
<dbReference type="AlphaFoldDB" id="A0A1F7KEG7"/>
<evidence type="ECO:0000256" key="1">
    <source>
        <dbReference type="ARBA" id="ARBA00022679"/>
    </source>
</evidence>
<dbReference type="GO" id="GO:0009103">
    <property type="term" value="P:lipopolysaccharide biosynthetic process"/>
    <property type="evidence" value="ECO:0007669"/>
    <property type="project" value="TreeGrafter"/>
</dbReference>
<dbReference type="Pfam" id="PF00534">
    <property type="entry name" value="Glycos_transf_1"/>
    <property type="match status" value="1"/>
</dbReference>
<protein>
    <recommendedName>
        <fullName evidence="2">Glycosyl transferase family 1 domain-containing protein</fullName>
    </recommendedName>
</protein>
<reference evidence="3 4" key="1">
    <citation type="journal article" date="2016" name="Nat. Commun.">
        <title>Thousands of microbial genomes shed light on interconnected biogeochemical processes in an aquifer system.</title>
        <authorList>
            <person name="Anantharaman K."/>
            <person name="Brown C.T."/>
            <person name="Hug L.A."/>
            <person name="Sharon I."/>
            <person name="Castelle C.J."/>
            <person name="Probst A.J."/>
            <person name="Thomas B.C."/>
            <person name="Singh A."/>
            <person name="Wilkins M.J."/>
            <person name="Karaoz U."/>
            <person name="Brodie E.L."/>
            <person name="Williams K.H."/>
            <person name="Hubbard S.S."/>
            <person name="Banfield J.F."/>
        </authorList>
    </citation>
    <scope>NUCLEOTIDE SEQUENCE [LARGE SCALE GENOMIC DNA]</scope>
</reference>
<evidence type="ECO:0000313" key="3">
    <source>
        <dbReference type="EMBL" id="OGK66246.1"/>
    </source>
</evidence>
<dbReference type="GO" id="GO:0016757">
    <property type="term" value="F:glycosyltransferase activity"/>
    <property type="evidence" value="ECO:0007669"/>
    <property type="project" value="InterPro"/>
</dbReference>
<name>A0A1F7KEG7_9BACT</name>
<organism evidence="3 4">
    <name type="scientific">Candidatus Roizmanbacteria bacterium RIFOXYA1_FULL_41_12</name>
    <dbReference type="NCBI Taxonomy" id="1802082"/>
    <lineage>
        <taxon>Bacteria</taxon>
        <taxon>Candidatus Roizmaniibacteriota</taxon>
    </lineage>
</organism>
<dbReference type="PANTHER" id="PTHR46401">
    <property type="entry name" value="GLYCOSYLTRANSFERASE WBBK-RELATED"/>
    <property type="match status" value="1"/>
</dbReference>
<sequence>MKLAIVYDWIDKWGGAERILEVIFKAFPQADLYTLYADFDQATWARPYQHRIKTTFLQRFYDFRLPKQLLAPLMPMATESLNLSDYDAVLSLSSSFMKGVITRPETKHLCYLFAPTRFLWHQQERFFSRNFWLRPFLNYLRQWDYIAARRPDQILTLSRYDQQLIAKYYRVNSEILYPPFAVDYWQGLAKEQPKHKLFKNYFLLVSRLEPNKDVDLAIKVFNQQKDKQLVIVGQGTQETSLKSLASANVTFLKQLDDKHLAWLYAHAQALLMPQAEDFGYTALEAIAFNTPVISFRESGTAEILAQTKTGYLFNEQSVDSLMNALENYHTKSYNFSNFNWSKYSSENFINQLKQNISS</sequence>
<feature type="domain" description="Glycosyl transferase family 1" evidence="2">
    <location>
        <begin position="191"/>
        <end position="327"/>
    </location>
</feature>
<evidence type="ECO:0000313" key="4">
    <source>
        <dbReference type="Proteomes" id="UP000178450"/>
    </source>
</evidence>
<dbReference type="InterPro" id="IPR001296">
    <property type="entry name" value="Glyco_trans_1"/>
</dbReference>
<dbReference type="Gene3D" id="3.40.50.2000">
    <property type="entry name" value="Glycogen Phosphorylase B"/>
    <property type="match status" value="1"/>
</dbReference>
<dbReference type="Proteomes" id="UP000178450">
    <property type="component" value="Unassembled WGS sequence"/>
</dbReference>
<evidence type="ECO:0000259" key="2">
    <source>
        <dbReference type="Pfam" id="PF00534"/>
    </source>
</evidence>
<dbReference type="EMBL" id="MGBG01000010">
    <property type="protein sequence ID" value="OGK66246.1"/>
    <property type="molecule type" value="Genomic_DNA"/>
</dbReference>
<dbReference type="PANTHER" id="PTHR46401:SF2">
    <property type="entry name" value="GLYCOSYLTRANSFERASE WBBK-RELATED"/>
    <property type="match status" value="1"/>
</dbReference>
<dbReference type="SUPFAM" id="SSF53756">
    <property type="entry name" value="UDP-Glycosyltransferase/glycogen phosphorylase"/>
    <property type="match status" value="1"/>
</dbReference>